<name>A0A9W7XNY2_9FUNG</name>
<dbReference type="PANTHER" id="PTHR40633">
    <property type="entry name" value="MATRIX PROTEIN, PUTATIVE (AFU_ORTHOLOGUE AFUA_8G05410)-RELATED"/>
    <property type="match status" value="1"/>
</dbReference>
<evidence type="ECO:0000256" key="2">
    <source>
        <dbReference type="SAM" id="MobiDB-lite"/>
    </source>
</evidence>
<feature type="region of interest" description="Disordered" evidence="2">
    <location>
        <begin position="120"/>
        <end position="162"/>
    </location>
</feature>
<proteinExistence type="predicted"/>
<evidence type="ECO:0000256" key="3">
    <source>
        <dbReference type="SAM" id="SignalP"/>
    </source>
</evidence>
<reference evidence="5" key="1">
    <citation type="submission" date="2022-07" db="EMBL/GenBank/DDBJ databases">
        <title>Phylogenomic reconstructions and comparative analyses of Kickxellomycotina fungi.</title>
        <authorList>
            <person name="Reynolds N.K."/>
            <person name="Stajich J.E."/>
            <person name="Barry K."/>
            <person name="Grigoriev I.V."/>
            <person name="Crous P."/>
            <person name="Smith M.E."/>
        </authorList>
    </citation>
    <scope>NUCLEOTIDE SEQUENCE</scope>
    <source>
        <strain evidence="5">NBRC 105413</strain>
    </source>
</reference>
<feature type="compositionally biased region" description="Polar residues" evidence="2">
    <location>
        <begin position="130"/>
        <end position="151"/>
    </location>
</feature>
<protein>
    <recommendedName>
        <fullName evidence="4">Yeast cell wall synthesis Kre9/Knh1-like N-terminal domain-containing protein</fullName>
    </recommendedName>
</protein>
<dbReference type="EMBL" id="JANBOH010000057">
    <property type="protein sequence ID" value="KAJ1646525.1"/>
    <property type="molecule type" value="Genomic_DNA"/>
</dbReference>
<gene>
    <name evidence="5" type="ORF">LPJ64_001976</name>
</gene>
<evidence type="ECO:0000259" key="4">
    <source>
        <dbReference type="Pfam" id="PF10342"/>
    </source>
</evidence>
<dbReference type="InterPro" id="IPR052982">
    <property type="entry name" value="SRP1/TIP1-like"/>
</dbReference>
<feature type="domain" description="Yeast cell wall synthesis Kre9/Knh1-like N-terminal" evidence="4">
    <location>
        <begin position="25"/>
        <end position="113"/>
    </location>
</feature>
<dbReference type="AlphaFoldDB" id="A0A9W7XNY2"/>
<dbReference type="Proteomes" id="UP001145021">
    <property type="component" value="Unassembled WGS sequence"/>
</dbReference>
<organism evidence="5 6">
    <name type="scientific">Coemansia asiatica</name>
    <dbReference type="NCBI Taxonomy" id="1052880"/>
    <lineage>
        <taxon>Eukaryota</taxon>
        <taxon>Fungi</taxon>
        <taxon>Fungi incertae sedis</taxon>
        <taxon>Zoopagomycota</taxon>
        <taxon>Kickxellomycotina</taxon>
        <taxon>Kickxellomycetes</taxon>
        <taxon>Kickxellales</taxon>
        <taxon>Kickxellaceae</taxon>
        <taxon>Coemansia</taxon>
    </lineage>
</organism>
<evidence type="ECO:0000313" key="6">
    <source>
        <dbReference type="Proteomes" id="UP001145021"/>
    </source>
</evidence>
<dbReference type="PANTHER" id="PTHR40633:SF1">
    <property type="entry name" value="GPI ANCHORED SERINE-THREONINE RICH PROTEIN (AFU_ORTHOLOGUE AFUA_1G03630)"/>
    <property type="match status" value="1"/>
</dbReference>
<feature type="chain" id="PRO_5040964723" description="Yeast cell wall synthesis Kre9/Knh1-like N-terminal domain-containing protein" evidence="3">
    <location>
        <begin position="19"/>
        <end position="205"/>
    </location>
</feature>
<feature type="signal peptide" evidence="3">
    <location>
        <begin position="1"/>
        <end position="18"/>
    </location>
</feature>
<dbReference type="InterPro" id="IPR018466">
    <property type="entry name" value="Kre9/Knh1-like_N"/>
</dbReference>
<evidence type="ECO:0000256" key="1">
    <source>
        <dbReference type="ARBA" id="ARBA00022729"/>
    </source>
</evidence>
<dbReference type="Pfam" id="PF10342">
    <property type="entry name" value="Kre9_KNH"/>
    <property type="match status" value="1"/>
</dbReference>
<accession>A0A9W7XNY2</accession>
<sequence length="205" mass="21538">MQLLGLCTIGALAATAFAKLQIVLPNSHTQWQAGTPGSIKWKAIGGNLKGRLSIELMEGSDPSNMQTVTTIAENIPAGSLETHWNVPKNFRNSNNYSIKVVDEDGEEYYGQYFKGVGGKTEVSKQAGKKGSNSKPQQRQQGKNIDSGNKPNNGREDTKDGSMAMRASSVDGNAALNGQAPLVSFSGSAVAAAYAMAAVAGSLIAF</sequence>
<comment type="caution">
    <text evidence="5">The sequence shown here is derived from an EMBL/GenBank/DDBJ whole genome shotgun (WGS) entry which is preliminary data.</text>
</comment>
<evidence type="ECO:0000313" key="5">
    <source>
        <dbReference type="EMBL" id="KAJ1646525.1"/>
    </source>
</evidence>
<keyword evidence="1 3" id="KW-0732">Signal</keyword>
<keyword evidence="6" id="KW-1185">Reference proteome</keyword>